<sequence length="87" mass="9987">MSIDPVERRLEQSFEAERWTRFIQDCQDIEQLREAALGLVQQLAQQKAASAWMASRASESENAKLQMLARMIRQTDDDNSTSPDRGM</sequence>
<dbReference type="HOGENOM" id="CLU_190799_0_0_3"/>
<reference evidence="1 2" key="1">
    <citation type="journal article" date="2003" name="Nature">
        <title>The genome of a motile marine Synechococcus.</title>
        <authorList>
            <person name="Palenik B."/>
            <person name="Brahamsha B."/>
            <person name="Larimer F."/>
            <person name="Land M."/>
            <person name="Hauser L."/>
            <person name="Chain P."/>
            <person name="Lamerdin J."/>
            <person name="Regala W."/>
            <person name="Allen E.A."/>
            <person name="McCarren J."/>
            <person name="Paulsen I."/>
            <person name="Dufresne A."/>
            <person name="Partensky F."/>
            <person name="Webb E."/>
            <person name="Waterbury J."/>
        </authorList>
    </citation>
    <scope>NUCLEOTIDE SEQUENCE [LARGE SCALE GENOMIC DNA]</scope>
    <source>
        <strain evidence="1 2">WH8102</strain>
    </source>
</reference>
<proteinExistence type="predicted"/>
<accession>Q7U8S1</accession>
<gene>
    <name evidence="1" type="ordered locus">SYNW0541</name>
</gene>
<evidence type="ECO:0000313" key="2">
    <source>
        <dbReference type="Proteomes" id="UP000001422"/>
    </source>
</evidence>
<name>Q7U8S1_PARMW</name>
<dbReference type="eggNOG" id="ENOG5030SP8">
    <property type="taxonomic scope" value="Bacteria"/>
</dbReference>
<organism evidence="1 2">
    <name type="scientific">Parasynechococcus marenigrum (strain WH8102)</name>
    <dbReference type="NCBI Taxonomy" id="84588"/>
    <lineage>
        <taxon>Bacteria</taxon>
        <taxon>Bacillati</taxon>
        <taxon>Cyanobacteriota</taxon>
        <taxon>Cyanophyceae</taxon>
        <taxon>Synechococcales</taxon>
        <taxon>Prochlorococcaceae</taxon>
        <taxon>Parasynechococcus</taxon>
        <taxon>Parasynechococcus marenigrum</taxon>
    </lineage>
</organism>
<dbReference type="EMBL" id="BX569690">
    <property type="protein sequence ID" value="CAE07056.1"/>
    <property type="molecule type" value="Genomic_DNA"/>
</dbReference>
<dbReference type="KEGG" id="syw:SYNW0541"/>
<protein>
    <submittedName>
        <fullName evidence="1">Uncharacterized protein</fullName>
    </submittedName>
</protein>
<evidence type="ECO:0000313" key="1">
    <source>
        <dbReference type="EMBL" id="CAE07056.1"/>
    </source>
</evidence>
<keyword evidence="2" id="KW-1185">Reference proteome</keyword>
<dbReference type="Proteomes" id="UP000001422">
    <property type="component" value="Chromosome"/>
</dbReference>
<dbReference type="STRING" id="84588.SYNW0541"/>
<dbReference type="RefSeq" id="WP_011127410.1">
    <property type="nucleotide sequence ID" value="NC_005070.1"/>
</dbReference>
<dbReference type="AlphaFoldDB" id="Q7U8S1"/>